<dbReference type="EMBL" id="WMBR01000001">
    <property type="protein sequence ID" value="MXP20661.1"/>
    <property type="molecule type" value="Genomic_DNA"/>
</dbReference>
<accession>A0A6L7GN88</accession>
<protein>
    <submittedName>
        <fullName evidence="2">Uncharacterized protein</fullName>
    </submittedName>
</protein>
<feature type="region of interest" description="Disordered" evidence="1">
    <location>
        <begin position="1"/>
        <end position="28"/>
    </location>
</feature>
<keyword evidence="3" id="KW-1185">Reference proteome</keyword>
<evidence type="ECO:0000313" key="2">
    <source>
        <dbReference type="EMBL" id="MXP20661.1"/>
    </source>
</evidence>
<reference evidence="2 3" key="1">
    <citation type="submission" date="2019-11" db="EMBL/GenBank/DDBJ databases">
        <title>Gordonia sp. nov., a novel actinobacterium isolated from mangrove soil in Hainan.</title>
        <authorList>
            <person name="Huang X."/>
            <person name="Xie Y."/>
            <person name="Chu X."/>
            <person name="Xiao K."/>
        </authorList>
    </citation>
    <scope>NUCLEOTIDE SEQUENCE [LARGE SCALE GENOMIC DNA]</scope>
    <source>
        <strain evidence="2 3">HNM0687</strain>
    </source>
</reference>
<gene>
    <name evidence="2" type="ORF">GIY30_04715</name>
</gene>
<dbReference type="AlphaFoldDB" id="A0A6L7GN88"/>
<evidence type="ECO:0000313" key="3">
    <source>
        <dbReference type="Proteomes" id="UP000475545"/>
    </source>
</evidence>
<organism evidence="2 3">
    <name type="scientific">Gordonia mangrovi</name>
    <dbReference type="NCBI Taxonomy" id="2665643"/>
    <lineage>
        <taxon>Bacteria</taxon>
        <taxon>Bacillati</taxon>
        <taxon>Actinomycetota</taxon>
        <taxon>Actinomycetes</taxon>
        <taxon>Mycobacteriales</taxon>
        <taxon>Gordoniaceae</taxon>
        <taxon>Gordonia</taxon>
    </lineage>
</organism>
<evidence type="ECO:0000256" key="1">
    <source>
        <dbReference type="SAM" id="MobiDB-lite"/>
    </source>
</evidence>
<dbReference type="Proteomes" id="UP000475545">
    <property type="component" value="Unassembled WGS sequence"/>
</dbReference>
<dbReference type="RefSeq" id="WP_160900775.1">
    <property type="nucleotide sequence ID" value="NZ_CP102850.1"/>
</dbReference>
<comment type="caution">
    <text evidence="2">The sequence shown here is derived from an EMBL/GenBank/DDBJ whole genome shotgun (WGS) entry which is preliminary data.</text>
</comment>
<proteinExistence type="predicted"/>
<name>A0A6L7GN88_9ACTN</name>
<sequence length="173" mass="19367">MAESPPDDHSQRRVDRQRSDWHPAHAGRKREVDWPAMQRWLVESMGEMERAAVLDIGPAAAGADGEGDVDCAQIRVLASQTYLVRLSTMVMAPPALVSDVVGHEALDTWFYDDTFADCTHGFLMSRSRRRVAEIVVTWFRDRCGFSVPDELGCAYQPSTTLPRSASVQRQGYP</sequence>